<dbReference type="Pfam" id="PF01040">
    <property type="entry name" value="UbiA"/>
    <property type="match status" value="1"/>
</dbReference>
<evidence type="ECO:0000256" key="7">
    <source>
        <dbReference type="SAM" id="Phobius"/>
    </source>
</evidence>
<dbReference type="GO" id="GO:0016765">
    <property type="term" value="F:transferase activity, transferring alkyl or aryl (other than methyl) groups"/>
    <property type="evidence" value="ECO:0007669"/>
    <property type="project" value="InterPro"/>
</dbReference>
<comment type="similarity">
    <text evidence="2">Belongs to the CutC family.</text>
</comment>
<dbReference type="SUPFAM" id="SSF110395">
    <property type="entry name" value="CutC-like"/>
    <property type="match status" value="1"/>
</dbReference>
<evidence type="ECO:0000256" key="4">
    <source>
        <dbReference type="ARBA" id="ARBA00022692"/>
    </source>
</evidence>
<comment type="caution">
    <text evidence="8">The sequence shown here is derived from an EMBL/GenBank/DDBJ whole genome shotgun (WGS) entry which is preliminary data.</text>
</comment>
<keyword evidence="9" id="KW-1185">Reference proteome</keyword>
<keyword evidence="6 7" id="KW-0472">Membrane</keyword>
<keyword evidence="5 7" id="KW-1133">Transmembrane helix</keyword>
<keyword evidence="4 7" id="KW-0812">Transmembrane</keyword>
<evidence type="ECO:0000313" key="9">
    <source>
        <dbReference type="Proteomes" id="UP001217918"/>
    </source>
</evidence>
<reference evidence="8" key="1">
    <citation type="journal article" date="2023" name="Mol. Plant Microbe Interact.">
        <title>Elucidating the Obligate Nature and Biological Capacity of an Invasive Fungal Corn Pathogen.</title>
        <authorList>
            <person name="MacCready J.S."/>
            <person name="Roggenkamp E.M."/>
            <person name="Gdanetz K."/>
            <person name="Chilvers M.I."/>
        </authorList>
    </citation>
    <scope>NUCLEOTIDE SEQUENCE</scope>
    <source>
        <strain evidence="8">PM02</strain>
    </source>
</reference>
<evidence type="ECO:0000256" key="1">
    <source>
        <dbReference type="ARBA" id="ARBA00004141"/>
    </source>
</evidence>
<dbReference type="AlphaFoldDB" id="A0AAD9I056"/>
<comment type="subcellular location">
    <subcellularLocation>
        <location evidence="1">Membrane</location>
        <topology evidence="1">Multi-pass membrane protein</topology>
    </subcellularLocation>
</comment>
<gene>
    <name evidence="8" type="ORF">P8C59_002813</name>
</gene>
<feature type="transmembrane region" description="Helical" evidence="7">
    <location>
        <begin position="206"/>
        <end position="227"/>
    </location>
</feature>
<sequence>MGKDLVQRLPKPVAAQPTPAEPSALAIVLGNLPGQLYTLHLFTASDTVSVLIPQILFAVFASLSPTFSGSTQGGPSLGRVALATLWIKLQLLVLCISNQRQAGAFAEDALNKPWRPLPAGRLTPAAARRLLAAAVPVTFVLAVALGNAGETLALFTLNWLYNDLGMADGHWAVRNALNALGITAMGAGAARVVAEEMHGTAGQGPFARWLAVCAAVLLTTIHAQDLYDQDGDRARGRSTLPLDLGDAVARWTLAVTVLAWTLAVPVFFPIFDPAHGALAAAHGAARLELNAAGSYAHGGTTPSVAELRALKASLPTPAPAPDPRASAAAVPVRVMIRPRGPPPPPRPDFVYTAAERAAMAGAIARLQQSGLLDAARGDGFVFGLLAPDGDVDVPGNSALVDLARPFPCVFHRAFDQAVAGGGDAVVARALARVQACGFRGVLTAGGRARRRTTRACWRGLWRRGRRWRSWSGAGDAAST</sequence>
<protein>
    <recommendedName>
        <fullName evidence="3">Copper homeostasis protein cutC homolog</fullName>
    </recommendedName>
</protein>
<evidence type="ECO:0000256" key="2">
    <source>
        <dbReference type="ARBA" id="ARBA00007768"/>
    </source>
</evidence>
<proteinExistence type="inferred from homology"/>
<feature type="transmembrane region" description="Helical" evidence="7">
    <location>
        <begin position="130"/>
        <end position="156"/>
    </location>
</feature>
<feature type="transmembrane region" description="Helical" evidence="7">
    <location>
        <begin position="247"/>
        <end position="268"/>
    </location>
</feature>
<dbReference type="PANTHER" id="PTHR12598:SF0">
    <property type="entry name" value="COPPER HOMEOSTASIS PROTEIN CUTC HOMOLOG"/>
    <property type="match status" value="1"/>
</dbReference>
<dbReference type="InterPro" id="IPR036822">
    <property type="entry name" value="CutC-like_dom_sf"/>
</dbReference>
<evidence type="ECO:0000256" key="6">
    <source>
        <dbReference type="ARBA" id="ARBA00023136"/>
    </source>
</evidence>
<dbReference type="CDD" id="cd13965">
    <property type="entry name" value="PT_UbiA_3"/>
    <property type="match status" value="1"/>
</dbReference>
<dbReference type="GO" id="GO:0016020">
    <property type="term" value="C:membrane"/>
    <property type="evidence" value="ECO:0007669"/>
    <property type="project" value="UniProtKB-SubCell"/>
</dbReference>
<dbReference type="Proteomes" id="UP001217918">
    <property type="component" value="Unassembled WGS sequence"/>
</dbReference>
<dbReference type="Gene3D" id="3.20.20.380">
    <property type="entry name" value="Copper homeostasis (CutC) domain"/>
    <property type="match status" value="1"/>
</dbReference>
<dbReference type="InterPro" id="IPR005627">
    <property type="entry name" value="CutC-like"/>
</dbReference>
<dbReference type="InterPro" id="IPR000537">
    <property type="entry name" value="UbiA_prenyltransferase"/>
</dbReference>
<evidence type="ECO:0000313" key="8">
    <source>
        <dbReference type="EMBL" id="KAK2068154.1"/>
    </source>
</evidence>
<dbReference type="EMBL" id="JAQQPM010000002">
    <property type="protein sequence ID" value="KAK2068154.1"/>
    <property type="molecule type" value="Genomic_DNA"/>
</dbReference>
<accession>A0AAD9I056</accession>
<organism evidence="8 9">
    <name type="scientific">Phyllachora maydis</name>
    <dbReference type="NCBI Taxonomy" id="1825666"/>
    <lineage>
        <taxon>Eukaryota</taxon>
        <taxon>Fungi</taxon>
        <taxon>Dikarya</taxon>
        <taxon>Ascomycota</taxon>
        <taxon>Pezizomycotina</taxon>
        <taxon>Sordariomycetes</taxon>
        <taxon>Sordariomycetidae</taxon>
        <taxon>Phyllachorales</taxon>
        <taxon>Phyllachoraceae</taxon>
        <taxon>Phyllachora</taxon>
    </lineage>
</organism>
<name>A0AAD9I056_9PEZI</name>
<evidence type="ECO:0000256" key="5">
    <source>
        <dbReference type="ARBA" id="ARBA00022989"/>
    </source>
</evidence>
<evidence type="ECO:0000256" key="3">
    <source>
        <dbReference type="ARBA" id="ARBA00019014"/>
    </source>
</evidence>
<dbReference type="PANTHER" id="PTHR12598">
    <property type="entry name" value="COPPER HOMEOSTASIS PROTEIN CUTC"/>
    <property type="match status" value="1"/>
</dbReference>
<feature type="transmembrane region" description="Helical" evidence="7">
    <location>
        <begin position="176"/>
        <end position="194"/>
    </location>
</feature>
<dbReference type="GO" id="GO:0005507">
    <property type="term" value="F:copper ion binding"/>
    <property type="evidence" value="ECO:0007669"/>
    <property type="project" value="TreeGrafter"/>
</dbReference>